<accession>A0AAP4F9Z0</accession>
<dbReference type="GeneID" id="64187705"/>
<name>A0AAP4F9Z0_9CORY</name>
<keyword evidence="6" id="KW-1185">Reference proteome</keyword>
<evidence type="ECO:0000313" key="3">
    <source>
        <dbReference type="EMBL" id="MDK4301187.1"/>
    </source>
</evidence>
<evidence type="ECO:0000313" key="6">
    <source>
        <dbReference type="Proteomes" id="UP001243856"/>
    </source>
</evidence>
<keyword evidence="2" id="KW-0732">Signal</keyword>
<comment type="caution">
    <text evidence="4">The sequence shown here is derived from an EMBL/GenBank/DDBJ whole genome shotgun (WGS) entry which is preliminary data.</text>
</comment>
<evidence type="ECO:0000256" key="2">
    <source>
        <dbReference type="SAM" id="SignalP"/>
    </source>
</evidence>
<dbReference type="RefSeq" id="WP_018120382.1">
    <property type="nucleotide sequence ID" value="NZ_CABIYR010000011.1"/>
</dbReference>
<protein>
    <recommendedName>
        <fullName evidence="7">PepSY domain-containing protein</fullName>
    </recommendedName>
</protein>
<dbReference type="EMBL" id="JASNVK010000013">
    <property type="protein sequence ID" value="MDK4301187.1"/>
    <property type="molecule type" value="Genomic_DNA"/>
</dbReference>
<evidence type="ECO:0000256" key="1">
    <source>
        <dbReference type="SAM" id="MobiDB-lite"/>
    </source>
</evidence>
<dbReference type="Proteomes" id="UP001243856">
    <property type="component" value="Unassembled WGS sequence"/>
</dbReference>
<proteinExistence type="predicted"/>
<evidence type="ECO:0000313" key="4">
    <source>
        <dbReference type="EMBL" id="MDK4325943.1"/>
    </source>
</evidence>
<dbReference type="AlphaFoldDB" id="A0AAP4F9Z0"/>
<dbReference type="EMBL" id="JASNVP010000004">
    <property type="protein sequence ID" value="MDK4325943.1"/>
    <property type="molecule type" value="Genomic_DNA"/>
</dbReference>
<feature type="compositionally biased region" description="Gly residues" evidence="1">
    <location>
        <begin position="71"/>
        <end position="80"/>
    </location>
</feature>
<dbReference type="Proteomes" id="UP001226160">
    <property type="component" value="Unassembled WGS sequence"/>
</dbReference>
<evidence type="ECO:0008006" key="7">
    <source>
        <dbReference type="Google" id="ProtNLM"/>
    </source>
</evidence>
<feature type="signal peptide" evidence="2">
    <location>
        <begin position="1"/>
        <end position="31"/>
    </location>
</feature>
<dbReference type="PROSITE" id="PS51257">
    <property type="entry name" value="PROKAR_LIPOPROTEIN"/>
    <property type="match status" value="1"/>
</dbReference>
<feature type="region of interest" description="Disordered" evidence="1">
    <location>
        <begin position="41"/>
        <end position="101"/>
    </location>
</feature>
<evidence type="ECO:0000313" key="5">
    <source>
        <dbReference type="Proteomes" id="UP001226160"/>
    </source>
</evidence>
<organism evidence="4 5">
    <name type="scientific">Corynebacterium propinquum</name>
    <dbReference type="NCBI Taxonomy" id="43769"/>
    <lineage>
        <taxon>Bacteria</taxon>
        <taxon>Bacillati</taxon>
        <taxon>Actinomycetota</taxon>
        <taxon>Actinomycetes</taxon>
        <taxon>Mycobacteriales</taxon>
        <taxon>Corynebacteriaceae</taxon>
        <taxon>Corynebacterium</taxon>
    </lineage>
</organism>
<feature type="chain" id="PRO_5042995661" description="PepSY domain-containing protein" evidence="2">
    <location>
        <begin position="32"/>
        <end position="157"/>
    </location>
</feature>
<sequence>MKSNNFRRVSIAAATAALGLTLAACSNGGSSAPVTVTETAAPADQSSQSNQNGGKETVTVTPGADANANGGNAGQAGQAGGNAATNDLPTEITGYSGEAERDLTEERLTKDEVAQVLQRAHNGEGKVKWDNDGYWEVEVGGVDIDIDQNGLVLNVDR</sequence>
<feature type="compositionally biased region" description="Polar residues" evidence="1">
    <location>
        <begin position="44"/>
        <end position="60"/>
    </location>
</feature>
<reference evidence="4 6" key="1">
    <citation type="submission" date="2023-05" db="EMBL/GenBank/DDBJ databases">
        <title>Metabolic capabilities are highly conserved among human nasal-associated Corynebacterium species in pangenomic analyses.</title>
        <authorList>
            <person name="Tran T.H."/>
            <person name="Roberts A.Q."/>
            <person name="Escapa I.F."/>
            <person name="Gao W."/>
            <person name="Conlan S."/>
            <person name="Kong H."/>
            <person name="Segre J.A."/>
            <person name="Kelly M.S."/>
            <person name="Lemon K.P."/>
        </authorList>
    </citation>
    <scope>NUCLEOTIDE SEQUENCE</scope>
    <source>
        <strain evidence="4">KPL2654</strain>
        <strain evidence="3 6">KPL2811</strain>
    </source>
</reference>
<gene>
    <name evidence="3" type="ORF">QPX45_08040</name>
    <name evidence="4" type="ORF">QPX54_05345</name>
</gene>